<gene>
    <name evidence="1" type="ORF">MAR_019133</name>
</gene>
<dbReference type="Gene3D" id="2.60.120.620">
    <property type="entry name" value="q2cbj1_9rhob like domain"/>
    <property type="match status" value="2"/>
</dbReference>
<name>A0ABY7EJ74_MYAAR</name>
<evidence type="ECO:0000313" key="2">
    <source>
        <dbReference type="Proteomes" id="UP001164746"/>
    </source>
</evidence>
<protein>
    <submittedName>
        <fullName evidence="1">Uncharacterized protein</fullName>
    </submittedName>
</protein>
<reference evidence="1" key="1">
    <citation type="submission" date="2022-11" db="EMBL/GenBank/DDBJ databases">
        <title>Centuries of genome instability and evolution in soft-shell clam transmissible cancer (bioRxiv).</title>
        <authorList>
            <person name="Hart S.F.M."/>
            <person name="Yonemitsu M.A."/>
            <person name="Giersch R.M."/>
            <person name="Beal B.F."/>
            <person name="Arriagada G."/>
            <person name="Davis B.W."/>
            <person name="Ostrander E.A."/>
            <person name="Goff S.P."/>
            <person name="Metzger M.J."/>
        </authorList>
    </citation>
    <scope>NUCLEOTIDE SEQUENCE</scope>
    <source>
        <strain evidence="1">MELC-2E11</strain>
        <tissue evidence="1">Siphon/mantle</tissue>
    </source>
</reference>
<sequence length="360" mass="40695">MCVSVYPFKRRQKMCKPEQAHVGGLPEHLHLKDVLHETRGDSHVEVTVFETTHASTTVGLDTRYEISTSAGLRVNILNRLKEGGNSNHTSKLAHLQRCNAARKRHLEIIAGQSSCLTLVQHHDLRNYGHHNDEQDDHLHPRPLPETEQHRFCRTIAVHDKYTFKHPFVVSDDIKDQFNKTGVMMVRNFLSNDEVNHIVSSMDVPEFKQAMEGVDDGKNGKVYGNVWTKPPNDVIGMVTRCEKVVSTCEALLGGEVFFYHSKLIEEKPGEDGQFLPGSHLSGRINHNKLGGQFETDLDRVEHMKKHCPLVFGEMEAGDALFMHCNVKDKSILSCTTPIDVNEMDAHPLEFDKPSLLKDLKA</sequence>
<proteinExistence type="predicted"/>
<accession>A0ABY7EJ74</accession>
<organism evidence="1 2">
    <name type="scientific">Mya arenaria</name>
    <name type="common">Soft-shell clam</name>
    <dbReference type="NCBI Taxonomy" id="6604"/>
    <lineage>
        <taxon>Eukaryota</taxon>
        <taxon>Metazoa</taxon>
        <taxon>Spiralia</taxon>
        <taxon>Lophotrochozoa</taxon>
        <taxon>Mollusca</taxon>
        <taxon>Bivalvia</taxon>
        <taxon>Autobranchia</taxon>
        <taxon>Heteroconchia</taxon>
        <taxon>Euheterodonta</taxon>
        <taxon>Imparidentia</taxon>
        <taxon>Neoheterodontei</taxon>
        <taxon>Myida</taxon>
        <taxon>Myoidea</taxon>
        <taxon>Myidae</taxon>
        <taxon>Mya</taxon>
    </lineage>
</organism>
<evidence type="ECO:0000313" key="1">
    <source>
        <dbReference type="EMBL" id="WAR09175.1"/>
    </source>
</evidence>
<keyword evidence="2" id="KW-1185">Reference proteome</keyword>
<dbReference type="Proteomes" id="UP001164746">
    <property type="component" value="Chromosome 6"/>
</dbReference>
<dbReference type="SUPFAM" id="SSF51197">
    <property type="entry name" value="Clavaminate synthase-like"/>
    <property type="match status" value="1"/>
</dbReference>
<dbReference type="EMBL" id="CP111017">
    <property type="protein sequence ID" value="WAR09175.1"/>
    <property type="molecule type" value="Genomic_DNA"/>
</dbReference>